<evidence type="ECO:0000256" key="1">
    <source>
        <dbReference type="SAM" id="SignalP"/>
    </source>
</evidence>
<dbReference type="AlphaFoldDB" id="A0A1I2PHF0"/>
<evidence type="ECO:0000313" key="2">
    <source>
        <dbReference type="EMBL" id="SFG14873.1"/>
    </source>
</evidence>
<feature type="chain" id="PRO_5011566584" description="MORN repeat variant" evidence="1">
    <location>
        <begin position="23"/>
        <end position="440"/>
    </location>
</feature>
<keyword evidence="3" id="KW-1185">Reference proteome</keyword>
<reference evidence="3" key="1">
    <citation type="submission" date="2016-10" db="EMBL/GenBank/DDBJ databases">
        <authorList>
            <person name="Varghese N."/>
            <person name="Submissions S."/>
        </authorList>
    </citation>
    <scope>NUCLEOTIDE SEQUENCE [LARGE SCALE GENOMIC DNA]</scope>
    <source>
        <strain evidence="3">DSM 23515</strain>
    </source>
</reference>
<evidence type="ECO:0000313" key="3">
    <source>
        <dbReference type="Proteomes" id="UP000199116"/>
    </source>
</evidence>
<sequence length="440" mass="50728">MNKKFSLSLLLLATVLLSSCQKDETIPQTDYSIESDISFELISQHSNGWIKEAQYNNFHLEETVPQNEFEYYENGYIKSAKVYSSYPQQHLYMEVNRSEDNKPLWSKYYTPEGDLWFETVYQNGQLSTKKVYSEKGTAVHSYTDGDLTSVEFTSADNSVTSTTVYNRIAGTKKLTIIQDGETVLEEEYSDLENYGDGMLTSNRAPMANPFADTEGYYRQIRSSFFTSTMWENNADPIEYLKPYRNYYGYHIPGGAEFVSKFATEFAVNSEVYQSIIEQYPVTEDEALVLSYQYTEGSGSYLPPFEERRALDKEMQENPSLFELKYGNEYIEKIHYGKNIFVIGALRNMPTNDKAAKEIKDIARKHMNGLIDGENQLSNEELVILNKVWFEVKFFSTLKMHRNGVVINSNADYNKAVQEVMDAESTIIQVEYIPFDHMISD</sequence>
<keyword evidence="1" id="KW-0732">Signal</keyword>
<dbReference type="PROSITE" id="PS51257">
    <property type="entry name" value="PROKAR_LIPOPROTEIN"/>
    <property type="match status" value="1"/>
</dbReference>
<name>A0A1I2PHF0_9FLAO</name>
<feature type="signal peptide" evidence="1">
    <location>
        <begin position="1"/>
        <end position="22"/>
    </location>
</feature>
<dbReference type="RefSeq" id="WP_093306185.1">
    <property type="nucleotide sequence ID" value="NZ_FOOH01000031.1"/>
</dbReference>
<gene>
    <name evidence="2" type="ORF">SAMN04488033_1313</name>
</gene>
<protein>
    <recommendedName>
        <fullName evidence="4">MORN repeat variant</fullName>
    </recommendedName>
</protein>
<dbReference type="EMBL" id="FOOH01000031">
    <property type="protein sequence ID" value="SFG14873.1"/>
    <property type="molecule type" value="Genomic_DNA"/>
</dbReference>
<organism evidence="2 3">
    <name type="scientific">Salegentibacter agarivorans</name>
    <dbReference type="NCBI Taxonomy" id="345907"/>
    <lineage>
        <taxon>Bacteria</taxon>
        <taxon>Pseudomonadati</taxon>
        <taxon>Bacteroidota</taxon>
        <taxon>Flavobacteriia</taxon>
        <taxon>Flavobacteriales</taxon>
        <taxon>Flavobacteriaceae</taxon>
        <taxon>Salegentibacter</taxon>
    </lineage>
</organism>
<dbReference type="Gene3D" id="3.90.930.1">
    <property type="match status" value="1"/>
</dbReference>
<proteinExistence type="predicted"/>
<accession>A0A1I2PHF0</accession>
<evidence type="ECO:0008006" key="4">
    <source>
        <dbReference type="Google" id="ProtNLM"/>
    </source>
</evidence>
<dbReference type="Proteomes" id="UP000199116">
    <property type="component" value="Unassembled WGS sequence"/>
</dbReference>